<evidence type="ECO:0000313" key="3">
    <source>
        <dbReference type="Proteomes" id="UP000054560"/>
    </source>
</evidence>
<dbReference type="RefSeq" id="XP_014150290.1">
    <property type="nucleotide sequence ID" value="XM_014294815.1"/>
</dbReference>
<organism evidence="2 3">
    <name type="scientific">Sphaeroforma arctica JP610</name>
    <dbReference type="NCBI Taxonomy" id="667725"/>
    <lineage>
        <taxon>Eukaryota</taxon>
        <taxon>Ichthyosporea</taxon>
        <taxon>Ichthyophonida</taxon>
        <taxon>Sphaeroforma</taxon>
    </lineage>
</organism>
<feature type="non-terminal residue" evidence="2">
    <location>
        <position position="1"/>
    </location>
</feature>
<feature type="region of interest" description="Disordered" evidence="1">
    <location>
        <begin position="133"/>
        <end position="167"/>
    </location>
</feature>
<protein>
    <submittedName>
        <fullName evidence="2">Uncharacterized protein</fullName>
    </submittedName>
</protein>
<gene>
    <name evidence="2" type="ORF">SARC_11111</name>
</gene>
<evidence type="ECO:0000256" key="1">
    <source>
        <dbReference type="SAM" id="MobiDB-lite"/>
    </source>
</evidence>
<name>A0A0L0FK12_9EUKA</name>
<proteinExistence type="predicted"/>
<accession>A0A0L0FK12</accession>
<dbReference type="AlphaFoldDB" id="A0A0L0FK12"/>
<keyword evidence="3" id="KW-1185">Reference proteome</keyword>
<reference evidence="2 3" key="1">
    <citation type="submission" date="2011-02" db="EMBL/GenBank/DDBJ databases">
        <title>The Genome Sequence of Sphaeroforma arctica JP610.</title>
        <authorList>
            <consortium name="The Broad Institute Genome Sequencing Platform"/>
            <person name="Russ C."/>
            <person name="Cuomo C."/>
            <person name="Young S.K."/>
            <person name="Zeng Q."/>
            <person name="Gargeya S."/>
            <person name="Alvarado L."/>
            <person name="Berlin A."/>
            <person name="Chapman S.B."/>
            <person name="Chen Z."/>
            <person name="Freedman E."/>
            <person name="Gellesch M."/>
            <person name="Goldberg J."/>
            <person name="Griggs A."/>
            <person name="Gujja S."/>
            <person name="Heilman E."/>
            <person name="Heiman D."/>
            <person name="Howarth C."/>
            <person name="Mehta T."/>
            <person name="Neiman D."/>
            <person name="Pearson M."/>
            <person name="Roberts A."/>
            <person name="Saif S."/>
            <person name="Shea T."/>
            <person name="Shenoy N."/>
            <person name="Sisk P."/>
            <person name="Stolte C."/>
            <person name="Sykes S."/>
            <person name="White J."/>
            <person name="Yandava C."/>
            <person name="Burger G."/>
            <person name="Gray M.W."/>
            <person name="Holland P.W.H."/>
            <person name="King N."/>
            <person name="Lang F.B.F."/>
            <person name="Roger A.J."/>
            <person name="Ruiz-Trillo I."/>
            <person name="Haas B."/>
            <person name="Nusbaum C."/>
            <person name="Birren B."/>
        </authorList>
    </citation>
    <scope>NUCLEOTIDE SEQUENCE [LARGE SCALE GENOMIC DNA]</scope>
    <source>
        <strain evidence="2 3">JP610</strain>
    </source>
</reference>
<evidence type="ECO:0000313" key="2">
    <source>
        <dbReference type="EMBL" id="KNC76388.1"/>
    </source>
</evidence>
<dbReference type="EMBL" id="KQ243128">
    <property type="protein sequence ID" value="KNC76388.1"/>
    <property type="molecule type" value="Genomic_DNA"/>
</dbReference>
<dbReference type="Proteomes" id="UP000054560">
    <property type="component" value="Unassembled WGS sequence"/>
</dbReference>
<sequence length="206" mass="23919">GEYRLDRDQILSFFEVDAVKTKFYQYLNEEDAADLEQKRIEYYNHVMAVDFHNERLVQLLLSDLPSMKARLAEAHRLRDTELIKQVRIDLANLRLDVSERKTSRNQRERQRCECAPALAQNIGALKSAHFFAQQRDSDEPNANSSRPIDTLIPRDEDPTRNQSNIEDESTAVVSNLLTGVKAGIRKRRARRIPDHEIARLLKGDEY</sequence>
<dbReference type="GeneID" id="25911615"/>